<protein>
    <submittedName>
        <fullName evidence="4">Fgenesh4_pg.C_scaffold_2883000002</fullName>
    </submittedName>
</protein>
<keyword evidence="3" id="KW-1133">Transmembrane helix</keyword>
<dbReference type="Pfam" id="PF07963">
    <property type="entry name" value="N_methyl"/>
    <property type="match status" value="1"/>
</dbReference>
<evidence type="ECO:0000256" key="1">
    <source>
        <dbReference type="ARBA" id="ARBA00005233"/>
    </source>
</evidence>
<dbReference type="GO" id="GO:0007155">
    <property type="term" value="P:cell adhesion"/>
    <property type="evidence" value="ECO:0007669"/>
    <property type="project" value="InterPro"/>
</dbReference>
<dbReference type="GO" id="GO:0009289">
    <property type="term" value="C:pilus"/>
    <property type="evidence" value="ECO:0007669"/>
    <property type="project" value="InterPro"/>
</dbReference>
<sequence length="199" mass="20627">MSQSEAMKKRALRGFTMIELMIVVMVIGVLASVALPAYQTYVKRGRVTEGMLQAALAKQNVADVFFKGSLHPDSEGYGATYVPPTASDNVLGLTTAAPPSYLNSATAVADAIRIDPATGEITIPFSTKVESAGANILVLIPYVGGAGAEVALPDATQIFAPPSDGMKWKCRAAGATSGFAVTPITAPTLPARLAPADCR</sequence>
<evidence type="ECO:0000313" key="4">
    <source>
        <dbReference type="EMBL" id="ACM34812.1"/>
    </source>
</evidence>
<evidence type="ECO:0000256" key="2">
    <source>
        <dbReference type="ARBA" id="ARBA00022481"/>
    </source>
</evidence>
<feature type="transmembrane region" description="Helical" evidence="3">
    <location>
        <begin position="20"/>
        <end position="38"/>
    </location>
</feature>
<dbReference type="InterPro" id="IPR045584">
    <property type="entry name" value="Pilin-like"/>
</dbReference>
<evidence type="ECO:0000313" key="5">
    <source>
        <dbReference type="Proteomes" id="UP000000450"/>
    </source>
</evidence>
<accession>A0A9J9UCI3</accession>
<dbReference type="NCBIfam" id="TIGR02532">
    <property type="entry name" value="IV_pilin_GFxxxE"/>
    <property type="match status" value="1"/>
</dbReference>
<evidence type="ECO:0000256" key="3">
    <source>
        <dbReference type="SAM" id="Phobius"/>
    </source>
</evidence>
<keyword evidence="3" id="KW-0472">Membrane</keyword>
<dbReference type="KEGG" id="dia:Dtpsy_3385"/>
<dbReference type="Pfam" id="PF00114">
    <property type="entry name" value="Pilin"/>
    <property type="match status" value="1"/>
</dbReference>
<name>A0A9J9UCI3_ACIET</name>
<dbReference type="InterPro" id="IPR001082">
    <property type="entry name" value="Pilin"/>
</dbReference>
<dbReference type="EMBL" id="CP001392">
    <property type="protein sequence ID" value="ACM34812.1"/>
    <property type="molecule type" value="Genomic_DNA"/>
</dbReference>
<keyword evidence="2" id="KW-0488">Methylation</keyword>
<dbReference type="AlphaFoldDB" id="A0A9J9UCI3"/>
<proteinExistence type="inferred from homology"/>
<comment type="similarity">
    <text evidence="1">Belongs to the N-Me-Phe pilin family.</text>
</comment>
<keyword evidence="3" id="KW-0812">Transmembrane</keyword>
<reference evidence="4 5" key="1">
    <citation type="journal article" date="2010" name="J. Bacteriol.">
        <title>Completed genome sequence of the anaerobic iron-oxidizing bacterium Acidovorax ebreus strain TPSY.</title>
        <authorList>
            <person name="Byrne-Bailey K.G."/>
            <person name="Weber K.A."/>
            <person name="Chair A.H."/>
            <person name="Bose S."/>
            <person name="Knox T."/>
            <person name="Spanbauer T.L."/>
            <person name="Chertkov O."/>
            <person name="Coates J.D."/>
        </authorList>
    </citation>
    <scope>NUCLEOTIDE SEQUENCE [LARGE SCALE GENOMIC DNA]</scope>
    <source>
        <strain evidence="4 5">TPSY</strain>
    </source>
</reference>
<keyword evidence="5" id="KW-1185">Reference proteome</keyword>
<gene>
    <name evidence="4" type="ordered locus">Dtpsy_3385</name>
</gene>
<organism evidence="4 5">
    <name type="scientific">Acidovorax ebreus (strain TPSY)</name>
    <name type="common">Diaphorobacter sp. (strain TPSY)</name>
    <dbReference type="NCBI Taxonomy" id="535289"/>
    <lineage>
        <taxon>Bacteria</taxon>
        <taxon>Pseudomonadati</taxon>
        <taxon>Pseudomonadota</taxon>
        <taxon>Betaproteobacteria</taxon>
        <taxon>Burkholderiales</taxon>
        <taxon>Comamonadaceae</taxon>
        <taxon>Diaphorobacter</taxon>
    </lineage>
</organism>
<dbReference type="RefSeq" id="WP_015914600.1">
    <property type="nucleotide sequence ID" value="NC_011992.1"/>
</dbReference>
<dbReference type="Gene3D" id="3.30.700.10">
    <property type="entry name" value="Glycoprotein, Type 4 Pilin"/>
    <property type="match status" value="1"/>
</dbReference>
<dbReference type="Proteomes" id="UP000000450">
    <property type="component" value="Chromosome"/>
</dbReference>
<dbReference type="InterPro" id="IPR012902">
    <property type="entry name" value="N_methyl_site"/>
</dbReference>
<dbReference type="SUPFAM" id="SSF54523">
    <property type="entry name" value="Pili subunits"/>
    <property type="match status" value="1"/>
</dbReference>